<reference evidence="2" key="1">
    <citation type="submission" date="2022-11" db="UniProtKB">
        <authorList>
            <consortium name="WormBaseParasite"/>
        </authorList>
    </citation>
    <scope>IDENTIFICATION</scope>
</reference>
<accession>A0AC34G7F7</accession>
<dbReference type="WBParaSite" id="ES5_v2.g25646.t1">
    <property type="protein sequence ID" value="ES5_v2.g25646.t1"/>
    <property type="gene ID" value="ES5_v2.g25646"/>
</dbReference>
<dbReference type="Proteomes" id="UP000887579">
    <property type="component" value="Unplaced"/>
</dbReference>
<evidence type="ECO:0000313" key="1">
    <source>
        <dbReference type="Proteomes" id="UP000887579"/>
    </source>
</evidence>
<protein>
    <submittedName>
        <fullName evidence="2">BTB domain-containing protein</fullName>
    </submittedName>
</protein>
<organism evidence="1 2">
    <name type="scientific">Panagrolaimus sp. ES5</name>
    <dbReference type="NCBI Taxonomy" id="591445"/>
    <lineage>
        <taxon>Eukaryota</taxon>
        <taxon>Metazoa</taxon>
        <taxon>Ecdysozoa</taxon>
        <taxon>Nematoda</taxon>
        <taxon>Chromadorea</taxon>
        <taxon>Rhabditida</taxon>
        <taxon>Tylenchina</taxon>
        <taxon>Panagrolaimomorpha</taxon>
        <taxon>Panagrolaimoidea</taxon>
        <taxon>Panagrolaimidae</taxon>
        <taxon>Panagrolaimus</taxon>
    </lineage>
</organism>
<evidence type="ECO:0000313" key="2">
    <source>
        <dbReference type="WBParaSite" id="ES5_v2.g25646.t1"/>
    </source>
</evidence>
<sequence length="320" mass="37436">MNPTKFEVPISMRWKVSKEEIQRKLYGHGLYKKSKIAEFDIFYGLSLTQTENKVVISLGILMKEVPFINAKFNISIVASNNFYFIKEYRFKSGRMHGKTICSHEQFYAPSNNYFINDYIYFNLEAILYFEKEQKNFVKPEIKSPNNLGEFLWNRDDKDFDIVCDNGRRSIKVHKLVISAKSPVFDRMIQSGLKESKENKVFITDFDSEVVEIAIKFCYCISISDFLNVSNGIKLLQFFDKYDIPDLKNLMEEYLFNQKSPMHICEIVNASILSNSIKLREQCFDYLLECMKESIFINALDILDKEFSLNLLKASFCSLNA</sequence>
<name>A0AC34G7F7_9BILA</name>
<proteinExistence type="predicted"/>